<protein>
    <submittedName>
        <fullName evidence="3">Uncharacterized protein</fullName>
    </submittedName>
</protein>
<name>A0A9P4HNU3_9PEZI</name>
<proteinExistence type="predicted"/>
<dbReference type="OrthoDB" id="5309803at2759"/>
<evidence type="ECO:0000256" key="2">
    <source>
        <dbReference type="SAM" id="Phobius"/>
    </source>
</evidence>
<sequence length="93" mass="10741">MAWHSLLPENLSQLETWIARIFILLGILTIGPWAALIFYDVLLYIWRSLTYEIPFIGGRARGKQRPRAPSLTERPDGHRRHFSLARSSAHSDD</sequence>
<evidence type="ECO:0000313" key="3">
    <source>
        <dbReference type="EMBL" id="KAF2083213.1"/>
    </source>
</evidence>
<accession>A0A9P4HNU3</accession>
<organism evidence="3 4">
    <name type="scientific">Saccharata proteae CBS 121410</name>
    <dbReference type="NCBI Taxonomy" id="1314787"/>
    <lineage>
        <taxon>Eukaryota</taxon>
        <taxon>Fungi</taxon>
        <taxon>Dikarya</taxon>
        <taxon>Ascomycota</taxon>
        <taxon>Pezizomycotina</taxon>
        <taxon>Dothideomycetes</taxon>
        <taxon>Dothideomycetes incertae sedis</taxon>
        <taxon>Botryosphaeriales</taxon>
        <taxon>Saccharataceae</taxon>
        <taxon>Saccharata</taxon>
    </lineage>
</organism>
<dbReference type="Proteomes" id="UP000799776">
    <property type="component" value="Unassembled WGS sequence"/>
</dbReference>
<feature type="region of interest" description="Disordered" evidence="1">
    <location>
        <begin position="59"/>
        <end position="93"/>
    </location>
</feature>
<dbReference type="EMBL" id="ML978828">
    <property type="protein sequence ID" value="KAF2083213.1"/>
    <property type="molecule type" value="Genomic_DNA"/>
</dbReference>
<feature type="transmembrane region" description="Helical" evidence="2">
    <location>
        <begin position="17"/>
        <end position="39"/>
    </location>
</feature>
<keyword evidence="2" id="KW-0812">Transmembrane</keyword>
<evidence type="ECO:0000313" key="4">
    <source>
        <dbReference type="Proteomes" id="UP000799776"/>
    </source>
</evidence>
<keyword evidence="2" id="KW-1133">Transmembrane helix</keyword>
<evidence type="ECO:0000256" key="1">
    <source>
        <dbReference type="SAM" id="MobiDB-lite"/>
    </source>
</evidence>
<feature type="non-terminal residue" evidence="3">
    <location>
        <position position="93"/>
    </location>
</feature>
<keyword evidence="2" id="KW-0472">Membrane</keyword>
<dbReference type="AlphaFoldDB" id="A0A9P4HNU3"/>
<gene>
    <name evidence="3" type="ORF">K490DRAFT_9279</name>
</gene>
<comment type="caution">
    <text evidence="3">The sequence shown here is derived from an EMBL/GenBank/DDBJ whole genome shotgun (WGS) entry which is preliminary data.</text>
</comment>
<keyword evidence="4" id="KW-1185">Reference proteome</keyword>
<reference evidence="3" key="1">
    <citation type="journal article" date="2020" name="Stud. Mycol.">
        <title>101 Dothideomycetes genomes: a test case for predicting lifestyles and emergence of pathogens.</title>
        <authorList>
            <person name="Haridas S."/>
            <person name="Albert R."/>
            <person name="Binder M."/>
            <person name="Bloem J."/>
            <person name="Labutti K."/>
            <person name="Salamov A."/>
            <person name="Andreopoulos B."/>
            <person name="Baker S."/>
            <person name="Barry K."/>
            <person name="Bills G."/>
            <person name="Bluhm B."/>
            <person name="Cannon C."/>
            <person name="Castanera R."/>
            <person name="Culley D."/>
            <person name="Daum C."/>
            <person name="Ezra D."/>
            <person name="Gonzalez J."/>
            <person name="Henrissat B."/>
            <person name="Kuo A."/>
            <person name="Liang C."/>
            <person name="Lipzen A."/>
            <person name="Lutzoni F."/>
            <person name="Magnuson J."/>
            <person name="Mondo S."/>
            <person name="Nolan M."/>
            <person name="Ohm R."/>
            <person name="Pangilinan J."/>
            <person name="Park H.-J."/>
            <person name="Ramirez L."/>
            <person name="Alfaro M."/>
            <person name="Sun H."/>
            <person name="Tritt A."/>
            <person name="Yoshinaga Y."/>
            <person name="Zwiers L.-H."/>
            <person name="Turgeon B."/>
            <person name="Goodwin S."/>
            <person name="Spatafora J."/>
            <person name="Crous P."/>
            <person name="Grigoriev I."/>
        </authorList>
    </citation>
    <scope>NUCLEOTIDE SEQUENCE</scope>
    <source>
        <strain evidence="3">CBS 121410</strain>
    </source>
</reference>